<gene>
    <name evidence="1" type="ORF">EZS27_017940</name>
</gene>
<proteinExistence type="predicted"/>
<feature type="non-terminal residue" evidence="1">
    <location>
        <position position="153"/>
    </location>
</feature>
<comment type="caution">
    <text evidence="1">The sequence shown here is derived from an EMBL/GenBank/DDBJ whole genome shotgun (WGS) entry which is preliminary data.</text>
</comment>
<name>A0A5J4RJD4_9ZZZZ</name>
<accession>A0A5J4RJD4</accession>
<reference evidence="1" key="1">
    <citation type="submission" date="2019-03" db="EMBL/GenBank/DDBJ databases">
        <title>Single cell metagenomics reveals metabolic interactions within the superorganism composed of flagellate Streblomastix strix and complex community of Bacteroidetes bacteria on its surface.</title>
        <authorList>
            <person name="Treitli S.C."/>
            <person name="Kolisko M."/>
            <person name="Husnik F."/>
            <person name="Keeling P."/>
            <person name="Hampl V."/>
        </authorList>
    </citation>
    <scope>NUCLEOTIDE SEQUENCE</scope>
    <source>
        <strain evidence="1">STM</strain>
    </source>
</reference>
<keyword evidence="1" id="KW-0413">Isomerase</keyword>
<dbReference type="GO" id="GO:0033499">
    <property type="term" value="P:galactose catabolic process via UDP-galactose, Leloir pathway"/>
    <property type="evidence" value="ECO:0007669"/>
    <property type="project" value="TreeGrafter"/>
</dbReference>
<dbReference type="GO" id="GO:0004034">
    <property type="term" value="F:aldose 1-epimerase activity"/>
    <property type="evidence" value="ECO:0007669"/>
    <property type="project" value="UniProtKB-EC"/>
</dbReference>
<dbReference type="GO" id="GO:0005737">
    <property type="term" value="C:cytoplasm"/>
    <property type="evidence" value="ECO:0007669"/>
    <property type="project" value="TreeGrafter"/>
</dbReference>
<dbReference type="PROSITE" id="PS51257">
    <property type="entry name" value="PROKAR_LIPOPROTEIN"/>
    <property type="match status" value="1"/>
</dbReference>
<protein>
    <submittedName>
        <fullName evidence="1">Aldose 1-epimerase</fullName>
        <ecNumber evidence="1">5.1.3.3</ecNumber>
    </submittedName>
</protein>
<dbReference type="GO" id="GO:0006006">
    <property type="term" value="P:glucose metabolic process"/>
    <property type="evidence" value="ECO:0007669"/>
    <property type="project" value="TreeGrafter"/>
</dbReference>
<dbReference type="GO" id="GO:0030246">
    <property type="term" value="F:carbohydrate binding"/>
    <property type="evidence" value="ECO:0007669"/>
    <property type="project" value="InterPro"/>
</dbReference>
<dbReference type="PANTHER" id="PTHR10091:SF0">
    <property type="entry name" value="GALACTOSE MUTAROTASE"/>
    <property type="match status" value="1"/>
</dbReference>
<sequence>MKNMKKLLFIGIVALLICSCGDKSGLTLSGLDPKNFQTEVDHAATNLYVLKNNSGMEVCITNFGARIVSIMVPSENGEMKDVVLGFDNITDYVNVPSDFGAAIGRYANRIKEGRFVIDGDTIQLPQNSYGHSLHGGPKGWQYQVYEAKPVHDT</sequence>
<dbReference type="InterPro" id="IPR014718">
    <property type="entry name" value="GH-type_carb-bd"/>
</dbReference>
<dbReference type="EC" id="5.1.3.3" evidence="1"/>
<dbReference type="EMBL" id="SNRY01001085">
    <property type="protein sequence ID" value="KAA6333664.1"/>
    <property type="molecule type" value="Genomic_DNA"/>
</dbReference>
<dbReference type="InterPro" id="IPR008183">
    <property type="entry name" value="Aldose_1/G6P_1-epimerase"/>
</dbReference>
<dbReference type="Pfam" id="PF01263">
    <property type="entry name" value="Aldose_epim"/>
    <property type="match status" value="1"/>
</dbReference>
<evidence type="ECO:0000313" key="1">
    <source>
        <dbReference type="EMBL" id="KAA6333664.1"/>
    </source>
</evidence>
<dbReference type="AlphaFoldDB" id="A0A5J4RJD4"/>
<dbReference type="InterPro" id="IPR011013">
    <property type="entry name" value="Gal_mutarotase_sf_dom"/>
</dbReference>
<dbReference type="SUPFAM" id="SSF74650">
    <property type="entry name" value="Galactose mutarotase-like"/>
    <property type="match status" value="1"/>
</dbReference>
<dbReference type="Gene3D" id="2.70.98.10">
    <property type="match status" value="1"/>
</dbReference>
<organism evidence="1">
    <name type="scientific">termite gut metagenome</name>
    <dbReference type="NCBI Taxonomy" id="433724"/>
    <lineage>
        <taxon>unclassified sequences</taxon>
        <taxon>metagenomes</taxon>
        <taxon>organismal metagenomes</taxon>
    </lineage>
</organism>
<dbReference type="PANTHER" id="PTHR10091">
    <property type="entry name" value="ALDOSE-1-EPIMERASE"/>
    <property type="match status" value="1"/>
</dbReference>